<dbReference type="PANTHER" id="PTHR12110">
    <property type="entry name" value="HYDROXYPYRUVATE ISOMERASE"/>
    <property type="match status" value="1"/>
</dbReference>
<comment type="caution">
    <text evidence="2">The sequence shown here is derived from an EMBL/GenBank/DDBJ whole genome shotgun (WGS) entry which is preliminary data.</text>
</comment>
<accession>A0ABT6Q067</accession>
<evidence type="ECO:0000313" key="2">
    <source>
        <dbReference type="EMBL" id="MDI2090514.1"/>
    </source>
</evidence>
<dbReference type="RefSeq" id="WP_281447650.1">
    <property type="nucleotide sequence ID" value="NZ_JASBAO010000001.1"/>
</dbReference>
<dbReference type="PANTHER" id="PTHR12110:SF21">
    <property type="entry name" value="XYLOSE ISOMERASE-LIKE TIM BARREL DOMAIN-CONTAINING PROTEIN"/>
    <property type="match status" value="1"/>
</dbReference>
<feature type="domain" description="Xylose isomerase-like TIM barrel" evidence="1">
    <location>
        <begin position="24"/>
        <end position="269"/>
    </location>
</feature>
<protein>
    <submittedName>
        <fullName evidence="2">TIM barrel protein</fullName>
    </submittedName>
</protein>
<reference evidence="2" key="1">
    <citation type="submission" date="2023-05" db="EMBL/GenBank/DDBJ databases">
        <title>Whole genome sequence of Commensalibacter sp.</title>
        <authorList>
            <person name="Charoenyingcharoen P."/>
            <person name="Yukphan P."/>
        </authorList>
    </citation>
    <scope>NUCLEOTIDE SEQUENCE</scope>
    <source>
        <strain evidence="2">TBRC 16381</strain>
    </source>
</reference>
<evidence type="ECO:0000313" key="3">
    <source>
        <dbReference type="Proteomes" id="UP001431634"/>
    </source>
</evidence>
<dbReference type="InterPro" id="IPR050312">
    <property type="entry name" value="IolE/XylAMocC-like"/>
</dbReference>
<dbReference type="PIRSF" id="PIRSF036778">
    <property type="entry name" value="UCP036778"/>
    <property type="match status" value="1"/>
</dbReference>
<keyword evidence="3" id="KW-1185">Reference proteome</keyword>
<gene>
    <name evidence="2" type="ORF">QJV27_03825</name>
</gene>
<dbReference type="SUPFAM" id="SSF51658">
    <property type="entry name" value="Xylose isomerase-like"/>
    <property type="match status" value="1"/>
</dbReference>
<sequence>MAIDKKRFCLNRKIAPMLDIPTFFKLVHEIGLNKVELRNDMPSGKVTDSLTHQQVKELANSYDIQIITINAIYPFNRYDDQVRNLTLSMLKEAQALDINAVILCPLNEGVSIPQDKIIYALQELGELFKQYGIAGLVEPLGFPESSLRSAFQAQELIKQANVPFKLVVDTFHQYLYPDSKQDMQKLDVNSIGLVHLSGVKADCTVQHLQDEQRVMLSQGEKLNSCEQVKILEAKGYQGIYAFEPFSSELNHWDYEDIKREVTQSIQMLQSYCA</sequence>
<dbReference type="Proteomes" id="UP001431634">
    <property type="component" value="Unassembled WGS sequence"/>
</dbReference>
<dbReference type="InterPro" id="IPR036237">
    <property type="entry name" value="Xyl_isomerase-like_sf"/>
</dbReference>
<dbReference type="Gene3D" id="3.20.20.150">
    <property type="entry name" value="Divalent-metal-dependent TIM barrel enzymes"/>
    <property type="match status" value="1"/>
</dbReference>
<dbReference type="Pfam" id="PF01261">
    <property type="entry name" value="AP_endonuc_2"/>
    <property type="match status" value="1"/>
</dbReference>
<evidence type="ECO:0000259" key="1">
    <source>
        <dbReference type="Pfam" id="PF01261"/>
    </source>
</evidence>
<dbReference type="InterPro" id="IPR014621">
    <property type="entry name" value="UCP036778_sugar_epimerase"/>
</dbReference>
<name>A0ABT6Q067_9PROT</name>
<dbReference type="InterPro" id="IPR013022">
    <property type="entry name" value="Xyl_isomerase-like_TIM-brl"/>
</dbReference>
<proteinExistence type="predicted"/>
<organism evidence="2 3">
    <name type="scientific">Commensalibacter oyaizuii</name>
    <dbReference type="NCBI Taxonomy" id="3043873"/>
    <lineage>
        <taxon>Bacteria</taxon>
        <taxon>Pseudomonadati</taxon>
        <taxon>Pseudomonadota</taxon>
        <taxon>Alphaproteobacteria</taxon>
        <taxon>Acetobacterales</taxon>
        <taxon>Acetobacteraceae</taxon>
    </lineage>
</organism>
<dbReference type="EMBL" id="JASBAO010000001">
    <property type="protein sequence ID" value="MDI2090514.1"/>
    <property type="molecule type" value="Genomic_DNA"/>
</dbReference>